<keyword evidence="1" id="KW-0812">Transmembrane</keyword>
<proteinExistence type="predicted"/>
<sequence>MEKEHFYFPFTFRNNIFSLKYFYEYKLSIFYYFLLVIIAFLKRTISEEHHNFKKVSLLDKGLMNGKYKLMKRV</sequence>
<feature type="transmembrane region" description="Helical" evidence="1">
    <location>
        <begin position="29"/>
        <end position="45"/>
    </location>
</feature>
<name>A0A0Q3TLR9_9BACI</name>
<evidence type="ECO:0000256" key="1">
    <source>
        <dbReference type="SAM" id="Phobius"/>
    </source>
</evidence>
<dbReference type="PATRIC" id="fig|157838.3.peg.3629"/>
<evidence type="ECO:0000313" key="2">
    <source>
        <dbReference type="EMBL" id="KQL54926.1"/>
    </source>
</evidence>
<evidence type="ECO:0000313" key="3">
    <source>
        <dbReference type="Proteomes" id="UP000051888"/>
    </source>
</evidence>
<keyword evidence="3" id="KW-1185">Reference proteome</keyword>
<accession>A0A0Q3TLR9</accession>
<dbReference type="AlphaFoldDB" id="A0A0Q3TLR9"/>
<gene>
    <name evidence="2" type="ORF">AN964_16405</name>
</gene>
<organism evidence="2 3">
    <name type="scientific">Heyndrickxia shackletonii</name>
    <dbReference type="NCBI Taxonomy" id="157838"/>
    <lineage>
        <taxon>Bacteria</taxon>
        <taxon>Bacillati</taxon>
        <taxon>Bacillota</taxon>
        <taxon>Bacilli</taxon>
        <taxon>Bacillales</taxon>
        <taxon>Bacillaceae</taxon>
        <taxon>Heyndrickxia</taxon>
    </lineage>
</organism>
<keyword evidence="1" id="KW-0472">Membrane</keyword>
<dbReference type="EMBL" id="LJJC01000004">
    <property type="protein sequence ID" value="KQL54926.1"/>
    <property type="molecule type" value="Genomic_DNA"/>
</dbReference>
<dbReference type="Proteomes" id="UP000051888">
    <property type="component" value="Unassembled WGS sequence"/>
</dbReference>
<keyword evidence="1" id="KW-1133">Transmembrane helix</keyword>
<dbReference type="STRING" id="157838.AN964_16405"/>
<protein>
    <submittedName>
        <fullName evidence="2">Uncharacterized protein</fullName>
    </submittedName>
</protein>
<reference evidence="2 3" key="1">
    <citation type="submission" date="2015-09" db="EMBL/GenBank/DDBJ databases">
        <title>Genome sequencing project for genomic taxonomy and phylogenomics of Bacillus-like bacteria.</title>
        <authorList>
            <person name="Liu B."/>
            <person name="Wang J."/>
            <person name="Zhu Y."/>
            <person name="Liu G."/>
            <person name="Chen Q."/>
            <person name="Chen Z."/>
            <person name="Lan J."/>
            <person name="Che J."/>
            <person name="Ge C."/>
            <person name="Shi H."/>
            <person name="Pan Z."/>
            <person name="Liu X."/>
        </authorList>
    </citation>
    <scope>NUCLEOTIDE SEQUENCE [LARGE SCALE GENOMIC DNA]</scope>
    <source>
        <strain evidence="2 3">LMG 18435</strain>
    </source>
</reference>
<comment type="caution">
    <text evidence="2">The sequence shown here is derived from an EMBL/GenBank/DDBJ whole genome shotgun (WGS) entry which is preliminary data.</text>
</comment>